<evidence type="ECO:0000313" key="1">
    <source>
        <dbReference type="EMBL" id="CAB4185642.1"/>
    </source>
</evidence>
<accession>A0A6J5RC19</accession>
<proteinExistence type="predicted"/>
<dbReference type="EMBL" id="LR797198">
    <property type="protein sequence ID" value="CAB4193392.1"/>
    <property type="molecule type" value="Genomic_DNA"/>
</dbReference>
<sequence length="132" mass="14171">MLIMSVSAKTETTVKAYATPGVIYNAQASILVSPQVEIKPPSKKQTLSLSSMFKIGNAKKGKQIKPKVNMKTYEASQNSPHIFGTIFNSKQFLTATSSLSIDKNNDVSPILIACPGISGTSDFYVLKGKING</sequence>
<gene>
    <name evidence="1" type="ORF">UFOVP1119_91</name>
    <name evidence="2" type="ORF">UFOVP1238_65</name>
</gene>
<organism evidence="2">
    <name type="scientific">uncultured Caudovirales phage</name>
    <dbReference type="NCBI Taxonomy" id="2100421"/>
    <lineage>
        <taxon>Viruses</taxon>
        <taxon>Duplodnaviria</taxon>
        <taxon>Heunggongvirae</taxon>
        <taxon>Uroviricota</taxon>
        <taxon>Caudoviricetes</taxon>
        <taxon>Peduoviridae</taxon>
        <taxon>Maltschvirus</taxon>
        <taxon>Maltschvirus maltsch</taxon>
    </lineage>
</organism>
<reference evidence="2" key="1">
    <citation type="submission" date="2020-05" db="EMBL/GenBank/DDBJ databases">
        <authorList>
            <person name="Chiriac C."/>
            <person name="Salcher M."/>
            <person name="Ghai R."/>
            <person name="Kavagutti S V."/>
        </authorList>
    </citation>
    <scope>NUCLEOTIDE SEQUENCE</scope>
</reference>
<name>A0A6J5RC19_9CAUD</name>
<dbReference type="EMBL" id="LR797076">
    <property type="protein sequence ID" value="CAB4185642.1"/>
    <property type="molecule type" value="Genomic_DNA"/>
</dbReference>
<protein>
    <submittedName>
        <fullName evidence="2">Uncharacterized protein</fullName>
    </submittedName>
</protein>
<evidence type="ECO:0000313" key="2">
    <source>
        <dbReference type="EMBL" id="CAB4193392.1"/>
    </source>
</evidence>